<dbReference type="InterPro" id="IPR035967">
    <property type="entry name" value="SWAP/Surp_sf"/>
</dbReference>
<dbReference type="OrthoDB" id="361322at2759"/>
<evidence type="ECO:0000313" key="4">
    <source>
        <dbReference type="Proteomes" id="UP000236319"/>
    </source>
</evidence>
<gene>
    <name evidence="3" type="ORF">BOVATA_041320</name>
</gene>
<dbReference type="EMBL" id="BDSA01000006">
    <property type="protein sequence ID" value="GBE62639.1"/>
    <property type="molecule type" value="Genomic_DNA"/>
</dbReference>
<dbReference type="RefSeq" id="XP_028868882.1">
    <property type="nucleotide sequence ID" value="XM_029013049.1"/>
</dbReference>
<organism evidence="3 4">
    <name type="scientific">Babesia ovata</name>
    <dbReference type="NCBI Taxonomy" id="189622"/>
    <lineage>
        <taxon>Eukaryota</taxon>
        <taxon>Sar</taxon>
        <taxon>Alveolata</taxon>
        <taxon>Apicomplexa</taxon>
        <taxon>Aconoidasida</taxon>
        <taxon>Piroplasmida</taxon>
        <taxon>Babesiidae</taxon>
        <taxon>Babesia</taxon>
    </lineage>
</organism>
<feature type="domain" description="SURP motif" evidence="2">
    <location>
        <begin position="29"/>
        <end position="70"/>
    </location>
</feature>
<dbReference type="GeneID" id="39876409"/>
<reference evidence="3 4" key="1">
    <citation type="journal article" date="2017" name="BMC Genomics">
        <title>Whole-genome assembly of Babesia ovata and comparative genomics between closely related pathogens.</title>
        <authorList>
            <person name="Yamagishi J."/>
            <person name="Asada M."/>
            <person name="Hakimi H."/>
            <person name="Tanaka T.Q."/>
            <person name="Sugimoto C."/>
            <person name="Kawazu S."/>
        </authorList>
    </citation>
    <scope>NUCLEOTIDE SEQUENCE [LARGE SCALE GENOMIC DNA]</scope>
    <source>
        <strain evidence="3 4">Miyake</strain>
    </source>
</reference>
<sequence>MEDRDPELPPQLLRVIPAGRMPDRAVLLDMAYTACMVRKEGEAFEFRLKIHAANEQVPFLDSSHPLHECYTCLKRNEGGALSEFVSSNVPDHVRKLFVDAPKPSPPEVADRNSVSYSEQTTSPGTVGVPKDKSAPGKCLIHGYSDSE</sequence>
<feature type="region of interest" description="Disordered" evidence="1">
    <location>
        <begin position="99"/>
        <end position="147"/>
    </location>
</feature>
<protein>
    <submittedName>
        <fullName evidence="3">Splicing arginine serine-rich protein, putative</fullName>
    </submittedName>
</protein>
<proteinExistence type="predicted"/>
<dbReference type="PROSITE" id="PS50128">
    <property type="entry name" value="SURP"/>
    <property type="match status" value="1"/>
</dbReference>
<name>A0A2H6KI36_9APIC</name>
<feature type="compositionally biased region" description="Polar residues" evidence="1">
    <location>
        <begin position="112"/>
        <end position="124"/>
    </location>
</feature>
<keyword evidence="4" id="KW-1185">Reference proteome</keyword>
<dbReference type="Pfam" id="PF01805">
    <property type="entry name" value="Surp"/>
    <property type="match status" value="1"/>
</dbReference>
<dbReference type="GO" id="GO:0003723">
    <property type="term" value="F:RNA binding"/>
    <property type="evidence" value="ECO:0007669"/>
    <property type="project" value="InterPro"/>
</dbReference>
<evidence type="ECO:0000259" key="2">
    <source>
        <dbReference type="PROSITE" id="PS50128"/>
    </source>
</evidence>
<dbReference type="Proteomes" id="UP000236319">
    <property type="component" value="Unassembled WGS sequence"/>
</dbReference>
<evidence type="ECO:0000313" key="3">
    <source>
        <dbReference type="EMBL" id="GBE62639.1"/>
    </source>
</evidence>
<comment type="caution">
    <text evidence="3">The sequence shown here is derived from an EMBL/GenBank/DDBJ whole genome shotgun (WGS) entry which is preliminary data.</text>
</comment>
<accession>A0A2H6KI36</accession>
<evidence type="ECO:0000256" key="1">
    <source>
        <dbReference type="SAM" id="MobiDB-lite"/>
    </source>
</evidence>
<dbReference type="SUPFAM" id="SSF109905">
    <property type="entry name" value="Surp module (SWAP domain)"/>
    <property type="match status" value="1"/>
</dbReference>
<dbReference type="AlphaFoldDB" id="A0A2H6KI36"/>
<dbReference type="Gene3D" id="1.10.10.790">
    <property type="entry name" value="Surp module"/>
    <property type="match status" value="1"/>
</dbReference>
<dbReference type="GO" id="GO:0006396">
    <property type="term" value="P:RNA processing"/>
    <property type="evidence" value="ECO:0007669"/>
    <property type="project" value="InterPro"/>
</dbReference>
<dbReference type="InterPro" id="IPR000061">
    <property type="entry name" value="Surp"/>
</dbReference>
<dbReference type="VEuPathDB" id="PiroplasmaDB:BOVATA_041320"/>